<evidence type="ECO:0000256" key="1">
    <source>
        <dbReference type="ARBA" id="ARBA00007362"/>
    </source>
</evidence>
<reference evidence="6" key="1">
    <citation type="submission" date="2023-06" db="EMBL/GenBank/DDBJ databases">
        <title>Identification and characterization of horizontal gene transfer across gut microbiota members of farm animals based on homology search.</title>
        <authorList>
            <person name="Zeman M."/>
            <person name="Kubasova T."/>
            <person name="Jahodarova E."/>
            <person name="Nykrynova M."/>
            <person name="Rychlik I."/>
        </authorList>
    </citation>
    <scope>NUCLEOTIDE SEQUENCE [LARGE SCALE GENOMIC DNA]</scope>
    <source>
        <strain evidence="6">ET39</strain>
    </source>
</reference>
<dbReference type="Proteomes" id="UP001529340">
    <property type="component" value="Unassembled WGS sequence"/>
</dbReference>
<evidence type="ECO:0000259" key="4">
    <source>
        <dbReference type="Pfam" id="PF00892"/>
    </source>
</evidence>
<keyword evidence="2 3" id="KW-0812">Transmembrane</keyword>
<dbReference type="InterPro" id="IPR045324">
    <property type="entry name" value="Small_multidrug_res"/>
</dbReference>
<dbReference type="RefSeq" id="WP_289608076.1">
    <property type="nucleotide sequence ID" value="NZ_JAUDCG010000036.1"/>
</dbReference>
<evidence type="ECO:0000313" key="5">
    <source>
        <dbReference type="EMBL" id="MDM8157631.1"/>
    </source>
</evidence>
<feature type="transmembrane region" description="Helical" evidence="3">
    <location>
        <begin position="55"/>
        <end position="76"/>
    </location>
</feature>
<dbReference type="InterPro" id="IPR037185">
    <property type="entry name" value="EmrE-like"/>
</dbReference>
<keyword evidence="3" id="KW-1133">Transmembrane helix</keyword>
<evidence type="ECO:0000256" key="2">
    <source>
        <dbReference type="RuleBase" id="RU003942"/>
    </source>
</evidence>
<name>A0ABT7UDC4_9FIRM</name>
<keyword evidence="6" id="KW-1185">Reference proteome</keyword>
<comment type="subcellular location">
    <subcellularLocation>
        <location evidence="2">Cell membrane</location>
        <topology evidence="2">Multi-pass membrane protein</topology>
    </subcellularLocation>
</comment>
<dbReference type="SUPFAM" id="SSF103481">
    <property type="entry name" value="Multidrug resistance efflux transporter EmrE"/>
    <property type="match status" value="2"/>
</dbReference>
<feature type="transmembrane region" description="Helical" evidence="3">
    <location>
        <begin position="139"/>
        <end position="157"/>
    </location>
</feature>
<comment type="similarity">
    <text evidence="1">Belongs to the EamA transporter family.</text>
</comment>
<dbReference type="Pfam" id="PF00893">
    <property type="entry name" value="Multi_Drug_Res"/>
    <property type="match status" value="1"/>
</dbReference>
<feature type="domain" description="EamA" evidence="4">
    <location>
        <begin position="4"/>
        <end position="128"/>
    </location>
</feature>
<organism evidence="5 6">
    <name type="scientific">Amedibacillus dolichus</name>
    <dbReference type="NCBI Taxonomy" id="31971"/>
    <lineage>
        <taxon>Bacteria</taxon>
        <taxon>Bacillati</taxon>
        <taxon>Bacillota</taxon>
        <taxon>Erysipelotrichia</taxon>
        <taxon>Erysipelotrichales</taxon>
        <taxon>Erysipelotrichaceae</taxon>
        <taxon>Amedibacillus</taxon>
    </lineage>
</organism>
<dbReference type="Gene3D" id="1.10.3730.20">
    <property type="match status" value="1"/>
</dbReference>
<protein>
    <submittedName>
        <fullName evidence="5">SMR family transporter</fullName>
    </submittedName>
</protein>
<evidence type="ECO:0000313" key="6">
    <source>
        <dbReference type="Proteomes" id="UP001529340"/>
    </source>
</evidence>
<gene>
    <name evidence="5" type="ORF">QUV96_08275</name>
</gene>
<feature type="transmembrane region" description="Helical" evidence="3">
    <location>
        <begin position="225"/>
        <end position="247"/>
    </location>
</feature>
<keyword evidence="3" id="KW-0472">Membrane</keyword>
<feature type="transmembrane region" description="Helical" evidence="3">
    <location>
        <begin position="111"/>
        <end position="127"/>
    </location>
</feature>
<comment type="similarity">
    <text evidence="2">Belongs to the drug/metabolite transporter (DMT) superfamily. Small multidrug resistance (SMR) (TC 2.A.7.1) family.</text>
</comment>
<reference evidence="5 6" key="3">
    <citation type="submission" date="2023-06" db="EMBL/GenBank/DDBJ databases">
        <authorList>
            <person name="Zeman M."/>
            <person name="Kubasova T."/>
            <person name="Jahodarova E."/>
            <person name="Nykrynova M."/>
            <person name="Rychlik I."/>
        </authorList>
    </citation>
    <scope>NUCLEOTIDE SEQUENCE [LARGE SCALE GENOMIC DNA]</scope>
    <source>
        <strain evidence="5 6">ET39</strain>
    </source>
</reference>
<feature type="transmembrane region" description="Helical" evidence="3">
    <location>
        <begin position="169"/>
        <end position="186"/>
    </location>
</feature>
<dbReference type="InterPro" id="IPR000620">
    <property type="entry name" value="EamA_dom"/>
</dbReference>
<comment type="caution">
    <text evidence="5">The sequence shown here is derived from an EMBL/GenBank/DDBJ whole genome shotgun (WGS) entry which is preliminary data.</text>
</comment>
<reference evidence="5 6" key="2">
    <citation type="submission" date="2023-06" db="EMBL/GenBank/DDBJ databases">
        <title>Identification and characterization of horizontal gene transfer across gut microbiota members of farm animals based on homology search.</title>
        <authorList>
            <person name="Schwarzerova J."/>
            <person name="Nykrynova M."/>
            <person name="Jureckova K."/>
            <person name="Cejkova D."/>
            <person name="Rychlik I."/>
        </authorList>
    </citation>
    <scope>NUCLEOTIDE SEQUENCE [LARGE SCALE GENOMIC DNA]</scope>
    <source>
        <strain evidence="5 6">ET39</strain>
    </source>
</reference>
<feature type="transmembrane region" description="Helical" evidence="3">
    <location>
        <begin position="88"/>
        <end position="105"/>
    </location>
</feature>
<dbReference type="EMBL" id="JAUDCG010000036">
    <property type="protein sequence ID" value="MDM8157631.1"/>
    <property type="molecule type" value="Genomic_DNA"/>
</dbReference>
<feature type="transmembrane region" description="Helical" evidence="3">
    <location>
        <begin position="198"/>
        <end position="219"/>
    </location>
</feature>
<evidence type="ECO:0000256" key="3">
    <source>
        <dbReference type="SAM" id="Phobius"/>
    </source>
</evidence>
<dbReference type="Pfam" id="PF00892">
    <property type="entry name" value="EamA"/>
    <property type="match status" value="1"/>
</dbReference>
<accession>A0ABT7UDC4</accession>
<proteinExistence type="inferred from homology"/>
<sequence>MLDLIAAVLCSTAVSLVMRWSEDHVTQTGGMLAVNYLTCTLCALCFCPAFSWDGTSFLCGLTMGALLVTGLILLQYNIRRHGVILSSLYTRLGILVPIICSIVLFQEMPHGMQWIGIFLALGSICLCSRHVSENGRIGISLLLLLLANGTCDMMNKVFEVFGDPHQNGLFLLIAFASAALFSLLRMGLHRGGIDPKSVFFGIGLGIPNYFSSRFLLYALQEVPAVIAYPTYSVVTIALITLAALVLWKERIRRQNAIAMAGIVCAIVLMNL</sequence>